<comment type="caution">
    <text evidence="1">The sequence shown here is derived from an EMBL/GenBank/DDBJ whole genome shotgun (WGS) entry which is preliminary data.</text>
</comment>
<protein>
    <submittedName>
        <fullName evidence="1">Uncharacterized protein</fullName>
    </submittedName>
</protein>
<dbReference type="EMBL" id="CBLY010000004">
    <property type="protein sequence ID" value="CDG33334.1"/>
    <property type="molecule type" value="Genomic_DNA"/>
</dbReference>
<dbReference type="AlphaFoldDB" id="A0A7U7J0H8"/>
<proteinExistence type="predicted"/>
<accession>A0A7U7J0H8</accession>
<reference evidence="1 2" key="2">
    <citation type="journal article" date="2014" name="PLoS ONE">
        <title>Evolution of mitochondria reconstructed from the energy metabolism of living bacteria.</title>
        <authorList>
            <person name="Degli Esposti M."/>
            <person name="Chouaia B."/>
            <person name="Comandatore F."/>
            <person name="Crotti E."/>
            <person name="Sassera D."/>
            <person name="Lievens P.M."/>
            <person name="Daffonchio D."/>
            <person name="Bandi C."/>
        </authorList>
    </citation>
    <scope>NUCLEOTIDE SEQUENCE [LARGE SCALE GENOMIC DNA]</scope>
    <source>
        <strain evidence="2">AM169</strain>
    </source>
</reference>
<organism evidence="1 2">
    <name type="scientific">Parasaccharibacter apium</name>
    <dbReference type="NCBI Taxonomy" id="1510841"/>
    <lineage>
        <taxon>Bacteria</taxon>
        <taxon>Pseudomonadati</taxon>
        <taxon>Pseudomonadota</taxon>
        <taxon>Alphaproteobacteria</taxon>
        <taxon>Acetobacterales</taxon>
        <taxon>Acetobacteraceae</taxon>
        <taxon>Parasaccharibacter</taxon>
    </lineage>
</organism>
<evidence type="ECO:0000313" key="2">
    <source>
        <dbReference type="Proteomes" id="UP000027590"/>
    </source>
</evidence>
<reference evidence="1 2" key="1">
    <citation type="journal article" date="2014" name="Genome Biol. Evol.">
        <title>Acetic acid bacteria genomes reveal functional traits for adaptation to life in insect guts.</title>
        <authorList>
            <person name="Chouaia B."/>
            <person name="Gaiarsa S."/>
            <person name="Crotti E."/>
            <person name="Comandatore F."/>
            <person name="Degli Esposti M."/>
            <person name="Ricci I."/>
            <person name="Alma A."/>
            <person name="Favia G."/>
            <person name="Bandi C."/>
            <person name="Daffonchio D."/>
        </authorList>
    </citation>
    <scope>NUCLEOTIDE SEQUENCE [LARGE SCALE GENOMIC DNA]</scope>
    <source>
        <strain evidence="2">AM169</strain>
    </source>
</reference>
<name>A0A7U7J0H8_9PROT</name>
<gene>
    <name evidence="1" type="ORF">SACS_0596</name>
</gene>
<sequence>MPRPSNRERQVWTLRMFTQELPATRDGRIVPPAETDRAQALSACPRS</sequence>
<dbReference type="Proteomes" id="UP000027590">
    <property type="component" value="Unassembled WGS sequence"/>
</dbReference>
<evidence type="ECO:0000313" key="1">
    <source>
        <dbReference type="EMBL" id="CDG33334.1"/>
    </source>
</evidence>